<accession>A0AAD7G6E1</accession>
<comment type="caution">
    <text evidence="3">The sequence shown here is derived from an EMBL/GenBank/DDBJ whole genome shotgun (WGS) entry which is preliminary data.</text>
</comment>
<gene>
    <name evidence="3" type="ORF">B0H17DRAFT_1144712</name>
</gene>
<keyword evidence="4" id="KW-1185">Reference proteome</keyword>
<feature type="region of interest" description="Disordered" evidence="2">
    <location>
        <begin position="1"/>
        <end position="40"/>
    </location>
</feature>
<evidence type="ECO:0000313" key="3">
    <source>
        <dbReference type="EMBL" id="KAJ7661189.1"/>
    </source>
</evidence>
<dbReference type="EMBL" id="JARKIE010000251">
    <property type="protein sequence ID" value="KAJ7661189.1"/>
    <property type="molecule type" value="Genomic_DNA"/>
</dbReference>
<proteinExistence type="predicted"/>
<dbReference type="AlphaFoldDB" id="A0AAD7G6E1"/>
<reference evidence="3" key="1">
    <citation type="submission" date="2023-03" db="EMBL/GenBank/DDBJ databases">
        <title>Massive genome expansion in bonnet fungi (Mycena s.s.) driven by repeated elements and novel gene families across ecological guilds.</title>
        <authorList>
            <consortium name="Lawrence Berkeley National Laboratory"/>
            <person name="Harder C.B."/>
            <person name="Miyauchi S."/>
            <person name="Viragh M."/>
            <person name="Kuo A."/>
            <person name="Thoen E."/>
            <person name="Andreopoulos B."/>
            <person name="Lu D."/>
            <person name="Skrede I."/>
            <person name="Drula E."/>
            <person name="Henrissat B."/>
            <person name="Morin E."/>
            <person name="Kohler A."/>
            <person name="Barry K."/>
            <person name="LaButti K."/>
            <person name="Morin E."/>
            <person name="Salamov A."/>
            <person name="Lipzen A."/>
            <person name="Mereny Z."/>
            <person name="Hegedus B."/>
            <person name="Baldrian P."/>
            <person name="Stursova M."/>
            <person name="Weitz H."/>
            <person name="Taylor A."/>
            <person name="Grigoriev I.V."/>
            <person name="Nagy L.G."/>
            <person name="Martin F."/>
            <person name="Kauserud H."/>
        </authorList>
    </citation>
    <scope>NUCLEOTIDE SEQUENCE</scope>
    <source>
        <strain evidence="3">CBHHK067</strain>
    </source>
</reference>
<feature type="compositionally biased region" description="Basic and acidic residues" evidence="2">
    <location>
        <begin position="1"/>
        <end position="12"/>
    </location>
</feature>
<dbReference type="Proteomes" id="UP001221757">
    <property type="component" value="Unassembled WGS sequence"/>
</dbReference>
<evidence type="ECO:0000313" key="4">
    <source>
        <dbReference type="Proteomes" id="UP001221757"/>
    </source>
</evidence>
<feature type="coiled-coil region" evidence="1">
    <location>
        <begin position="432"/>
        <end position="459"/>
    </location>
</feature>
<name>A0AAD7G6E1_MYCRO</name>
<evidence type="ECO:0000256" key="1">
    <source>
        <dbReference type="SAM" id="Coils"/>
    </source>
</evidence>
<evidence type="ECO:0000256" key="2">
    <source>
        <dbReference type="SAM" id="MobiDB-lite"/>
    </source>
</evidence>
<organism evidence="3 4">
    <name type="scientific">Mycena rosella</name>
    <name type="common">Pink bonnet</name>
    <name type="synonym">Agaricus rosellus</name>
    <dbReference type="NCBI Taxonomy" id="1033263"/>
    <lineage>
        <taxon>Eukaryota</taxon>
        <taxon>Fungi</taxon>
        <taxon>Dikarya</taxon>
        <taxon>Basidiomycota</taxon>
        <taxon>Agaricomycotina</taxon>
        <taxon>Agaricomycetes</taxon>
        <taxon>Agaricomycetidae</taxon>
        <taxon>Agaricales</taxon>
        <taxon>Marasmiineae</taxon>
        <taxon>Mycenaceae</taxon>
        <taxon>Mycena</taxon>
    </lineage>
</organism>
<keyword evidence="1" id="KW-0175">Coiled coil</keyword>
<protein>
    <submittedName>
        <fullName evidence="3">Uncharacterized protein</fullName>
    </submittedName>
</protein>
<sequence>MVREEKKAHKCEFAGPGTPKFASDHAVQQDQDSWGEGTGGSISKPTNVVALGGVACQAATHQCQGVWICDQFNHSLSEGHERYEPDDDAMRELWAADQAVNVRDTSSMYTRVAAYYTEVHRKKCKFVGSDGAQFTGAPVYRKLKRMNLDSKYGFIGCENYAPGESHRFITINRDVDEEPLLEVFQNNYRFASFVNVITANCARVLPLRQGGKGECVCPYPHIDSNGIVVKGRLIRRKCKTTIKIFAPIDRDDRRVIVYLSGAHNHPRPPSTKLTRTRKDVRKEAIVTAGTTGLTVLKCDNGSKFTSMAKVVPDEEMGRIRRCLYLKTPHELDEFIDWCKKSEHKVVRDWMKDKESIKAGFWPSINEFLSDISKEDWYLTPGDTNLNENLEVEAKIKHMEQSCVLVNHQNSKALRDRHIVSRRASHHQQALNRTEARKELEEIDEAMKALEEKKKAIQETTGVKKMKKKGEKVKVKAADKGELAETIDDAASDVPEPTDLAGTGLEPVPASYAEQTALLSAPLGSNVGIQLEPELEPIFLPAGGAGYNFHLEGDLEDYIYLF</sequence>